<dbReference type="SUPFAM" id="SSF52518">
    <property type="entry name" value="Thiamin diphosphate-binding fold (THDP-binding)"/>
    <property type="match status" value="1"/>
</dbReference>
<keyword evidence="5 8" id="KW-0560">Oxidoreductase</keyword>
<dbReference type="PANTHER" id="PTHR11516:SF60">
    <property type="entry name" value="PYRUVATE DEHYDROGENASE E1 COMPONENT SUBUNIT ALPHA"/>
    <property type="match status" value="1"/>
</dbReference>
<dbReference type="EC" id="1.2.4.1" evidence="3 8"/>
<reference evidence="10" key="1">
    <citation type="submission" date="2023-06" db="EMBL/GenBank/DDBJ databases">
        <authorList>
            <person name="Zhang S."/>
        </authorList>
    </citation>
    <scope>NUCLEOTIDE SEQUENCE</scope>
    <source>
        <strain evidence="10">SG2303</strain>
    </source>
</reference>
<dbReference type="NCBIfam" id="TIGR03182">
    <property type="entry name" value="PDH_E1_alph_y"/>
    <property type="match status" value="1"/>
</dbReference>
<evidence type="ECO:0000256" key="1">
    <source>
        <dbReference type="ARBA" id="ARBA00001964"/>
    </source>
</evidence>
<feature type="domain" description="Dehydrogenase E1 component" evidence="9">
    <location>
        <begin position="36"/>
        <end position="326"/>
    </location>
</feature>
<comment type="function">
    <text evidence="8">The pyruvate dehydrogenase complex catalyzes the overall conversion of pyruvate to acetyl-CoA and CO(2).</text>
</comment>
<evidence type="ECO:0000313" key="10">
    <source>
        <dbReference type="EMBL" id="MDN0076117.1"/>
    </source>
</evidence>
<dbReference type="InterPro" id="IPR029061">
    <property type="entry name" value="THDP-binding"/>
</dbReference>
<gene>
    <name evidence="8 10" type="primary">pdhA</name>
    <name evidence="10" type="ORF">QU481_14600</name>
</gene>
<dbReference type="InterPro" id="IPR001017">
    <property type="entry name" value="DH_E1"/>
</dbReference>
<sequence length="348" mass="37848">MSSQTQTSDTLMLPPGPVPTAPVPFAPELALGLLRDMLRIRRLEEKCAELYGAGQIRGFLHLYIGEEAVAAGAMRALSTDDTVVATYREHGQALLRGVSMRAIIAEMFGKQEGCSRGRGGSMHLFDAQSRFFGGNAIVGGGLPLSVGLALADRMQGIRRVTACFFGDGAVAEGAFHESMNLAALWQLPVLFCCENNLYAMGTALPRSESQTDLCLKAASYRIASRAVDGMDVVATHQAALEAVDAVRSTQQPFFLEFQTYRFRAHSMFDPDLYRDKAEIEHWKEHGPIHTYTARLKAQGLLAEEQFLALDVEVGREVDDAIAYAEAGHWEPVADLLRDVHTPAGGSSS</sequence>
<accession>A0ABT7XQP5</accession>
<dbReference type="Proteomes" id="UP001168540">
    <property type="component" value="Unassembled WGS sequence"/>
</dbReference>
<evidence type="ECO:0000256" key="6">
    <source>
        <dbReference type="ARBA" id="ARBA00023052"/>
    </source>
</evidence>
<protein>
    <recommendedName>
        <fullName evidence="4 8">Pyruvate dehydrogenase E1 component subunit alpha</fullName>
        <ecNumber evidence="3 8">1.2.4.1</ecNumber>
    </recommendedName>
</protein>
<dbReference type="InterPro" id="IPR050642">
    <property type="entry name" value="PDH_E1_Alpha_Subunit"/>
</dbReference>
<evidence type="ECO:0000256" key="8">
    <source>
        <dbReference type="RuleBase" id="RU361139"/>
    </source>
</evidence>
<comment type="catalytic activity">
    <reaction evidence="8">
        <text>N(6)-[(R)-lipoyl]-L-lysyl-[protein] + pyruvate + H(+) = N(6)-[(R)-S(8)-acetyldihydrolipoyl]-L-lysyl-[protein] + CO2</text>
        <dbReference type="Rhea" id="RHEA:19189"/>
        <dbReference type="Rhea" id="RHEA-COMP:10474"/>
        <dbReference type="Rhea" id="RHEA-COMP:10478"/>
        <dbReference type="ChEBI" id="CHEBI:15361"/>
        <dbReference type="ChEBI" id="CHEBI:15378"/>
        <dbReference type="ChEBI" id="CHEBI:16526"/>
        <dbReference type="ChEBI" id="CHEBI:83099"/>
        <dbReference type="ChEBI" id="CHEBI:83111"/>
        <dbReference type="EC" id="1.2.4.1"/>
    </reaction>
</comment>
<evidence type="ECO:0000256" key="2">
    <source>
        <dbReference type="ARBA" id="ARBA00011870"/>
    </source>
</evidence>
<dbReference type="Pfam" id="PF00676">
    <property type="entry name" value="E1_dh"/>
    <property type="match status" value="1"/>
</dbReference>
<dbReference type="RefSeq" id="WP_289830770.1">
    <property type="nucleotide sequence ID" value="NZ_JAUEDK010000026.1"/>
</dbReference>
<name>A0ABT7XQP5_9NEIS</name>
<organism evidence="10 11">
    <name type="scientific">Crenobacter oryzisoli</name>
    <dbReference type="NCBI Taxonomy" id="3056844"/>
    <lineage>
        <taxon>Bacteria</taxon>
        <taxon>Pseudomonadati</taxon>
        <taxon>Pseudomonadota</taxon>
        <taxon>Betaproteobacteria</taxon>
        <taxon>Neisseriales</taxon>
        <taxon>Neisseriaceae</taxon>
        <taxon>Crenobacter</taxon>
    </lineage>
</organism>
<dbReference type="Gene3D" id="3.40.50.970">
    <property type="match status" value="1"/>
</dbReference>
<comment type="caution">
    <text evidence="10">The sequence shown here is derived from an EMBL/GenBank/DDBJ whole genome shotgun (WGS) entry which is preliminary data.</text>
</comment>
<evidence type="ECO:0000313" key="11">
    <source>
        <dbReference type="Proteomes" id="UP001168540"/>
    </source>
</evidence>
<dbReference type="CDD" id="cd02000">
    <property type="entry name" value="TPP_E1_PDC_ADC_BCADC"/>
    <property type="match status" value="1"/>
</dbReference>
<dbReference type="InterPro" id="IPR017597">
    <property type="entry name" value="Pyrv_DH_E1_asu_subgrp-y"/>
</dbReference>
<evidence type="ECO:0000256" key="3">
    <source>
        <dbReference type="ARBA" id="ARBA00012281"/>
    </source>
</evidence>
<proteinExistence type="predicted"/>
<evidence type="ECO:0000256" key="5">
    <source>
        <dbReference type="ARBA" id="ARBA00023002"/>
    </source>
</evidence>
<comment type="subunit">
    <text evidence="2 8">Heterodimer of an alpha and a beta chain.</text>
</comment>
<comment type="cofactor">
    <cofactor evidence="1 8">
        <name>thiamine diphosphate</name>
        <dbReference type="ChEBI" id="CHEBI:58937"/>
    </cofactor>
</comment>
<keyword evidence="6 8" id="KW-0786">Thiamine pyrophosphate</keyword>
<keyword evidence="7 8" id="KW-0670">Pyruvate</keyword>
<evidence type="ECO:0000256" key="7">
    <source>
        <dbReference type="ARBA" id="ARBA00023317"/>
    </source>
</evidence>
<evidence type="ECO:0000256" key="4">
    <source>
        <dbReference type="ARBA" id="ARBA00014159"/>
    </source>
</evidence>
<dbReference type="PANTHER" id="PTHR11516">
    <property type="entry name" value="PYRUVATE DEHYDROGENASE E1 COMPONENT, ALPHA SUBUNIT BACTERIAL AND ORGANELLAR"/>
    <property type="match status" value="1"/>
</dbReference>
<dbReference type="EMBL" id="JAUEDK010000026">
    <property type="protein sequence ID" value="MDN0076117.1"/>
    <property type="molecule type" value="Genomic_DNA"/>
</dbReference>
<evidence type="ECO:0000259" key="9">
    <source>
        <dbReference type="Pfam" id="PF00676"/>
    </source>
</evidence>
<keyword evidence="11" id="KW-1185">Reference proteome</keyword>